<comment type="similarity">
    <text evidence="7">Belongs to the OMP decarboxylase family. Type 1 subfamily.</text>
</comment>
<evidence type="ECO:0000256" key="2">
    <source>
        <dbReference type="ARBA" id="ARBA00004861"/>
    </source>
</evidence>
<dbReference type="SUPFAM" id="SSF51366">
    <property type="entry name" value="Ribulose-phoshate binding barrel"/>
    <property type="match status" value="1"/>
</dbReference>
<dbReference type="InterPro" id="IPR001754">
    <property type="entry name" value="OMPdeCOase_dom"/>
</dbReference>
<proteinExistence type="inferred from homology"/>
<evidence type="ECO:0000256" key="4">
    <source>
        <dbReference type="ARBA" id="ARBA00022975"/>
    </source>
</evidence>
<evidence type="ECO:0000256" key="1">
    <source>
        <dbReference type="ARBA" id="ARBA00002356"/>
    </source>
</evidence>
<dbReference type="EC" id="4.1.1.23" evidence="7"/>
<dbReference type="PANTHER" id="PTHR32119">
    <property type="entry name" value="OROTIDINE 5'-PHOSPHATE DECARBOXYLASE"/>
    <property type="match status" value="1"/>
</dbReference>
<dbReference type="HAMAP" id="MF_01200_B">
    <property type="entry name" value="OMPdecase_type1_B"/>
    <property type="match status" value="1"/>
</dbReference>
<dbReference type="InterPro" id="IPR011060">
    <property type="entry name" value="RibuloseP-bd_barrel"/>
</dbReference>
<evidence type="ECO:0000259" key="9">
    <source>
        <dbReference type="SMART" id="SM00934"/>
    </source>
</evidence>
<feature type="binding site" evidence="7">
    <location>
        <position position="195"/>
    </location>
    <ligand>
        <name>substrate</name>
    </ligand>
</feature>
<feature type="binding site" evidence="7">
    <location>
        <position position="34"/>
    </location>
    <ligand>
        <name>substrate</name>
    </ligand>
</feature>
<keyword evidence="11" id="KW-1185">Reference proteome</keyword>
<dbReference type="PANTHER" id="PTHR32119:SF2">
    <property type="entry name" value="OROTIDINE 5'-PHOSPHATE DECARBOXYLASE"/>
    <property type="match status" value="1"/>
</dbReference>
<dbReference type="PROSITE" id="PS00156">
    <property type="entry name" value="OMPDECASE"/>
    <property type="match status" value="1"/>
</dbReference>
<reference evidence="10 11" key="1">
    <citation type="journal article" date="2013" name="Antonie Van Leeuwenhoek">
        <title>Dongia rigui sp. nov., isolated from freshwater of a large wetland in Korea.</title>
        <authorList>
            <person name="Baik K.S."/>
            <person name="Hwang Y.M."/>
            <person name="Choi J.S."/>
            <person name="Kwon J."/>
            <person name="Seong C.N."/>
        </authorList>
    </citation>
    <scope>NUCLEOTIDE SEQUENCE [LARGE SCALE GENOMIC DNA]</scope>
    <source>
        <strain evidence="10 11">04SU4-P</strain>
    </source>
</reference>
<dbReference type="InterPro" id="IPR014732">
    <property type="entry name" value="OMPdecase"/>
</dbReference>
<evidence type="ECO:0000256" key="6">
    <source>
        <dbReference type="ARBA" id="ARBA00049157"/>
    </source>
</evidence>
<feature type="binding site" evidence="7">
    <location>
        <begin position="61"/>
        <end position="70"/>
    </location>
    <ligand>
        <name>substrate</name>
    </ligand>
</feature>
<feature type="binding site" evidence="7">
    <location>
        <position position="215"/>
    </location>
    <ligand>
        <name>substrate</name>
    </ligand>
</feature>
<sequence length="244" mass="25011">MGSKGQVLAALDTVSVNEAVDWAHKLDGAVAGLKLGLEFYLANGQLGYRRIAATGLPIFLDLKLHDIPNTVAGAVKAIAPLQPAILTVHAGGGLAMMQAARESAAENADKLNVKRPSIVAVTVLTSLDDNDLKAVGQAAPVSDQVKRLAALARSAGLDGVVCSPHEIEALRADMGEDFLLVVPGVRPGGAASGDQKRVRAPGDAAKAGADYLVIGRPITQAADPRDAASRIVLEIGSVLGQSGH</sequence>
<dbReference type="InterPro" id="IPR013785">
    <property type="entry name" value="Aldolase_TIM"/>
</dbReference>
<keyword evidence="4 7" id="KW-0665">Pyrimidine biosynthesis</keyword>
<feature type="binding site" evidence="7">
    <location>
        <position position="12"/>
    </location>
    <ligand>
        <name>substrate</name>
    </ligand>
</feature>
<feature type="binding site" evidence="7">
    <location>
        <position position="216"/>
    </location>
    <ligand>
        <name>substrate</name>
    </ligand>
</feature>
<feature type="active site" description="Proton donor" evidence="7">
    <location>
        <position position="63"/>
    </location>
</feature>
<keyword evidence="5 7" id="KW-0456">Lyase</keyword>
<keyword evidence="3 7" id="KW-0210">Decarboxylase</keyword>
<accession>A0ABU5DU25</accession>
<dbReference type="RefSeq" id="WP_320499177.1">
    <property type="nucleotide sequence ID" value="NZ_JAXCLX010000001.1"/>
</dbReference>
<feature type="binding site" evidence="7">
    <location>
        <position position="125"/>
    </location>
    <ligand>
        <name>substrate</name>
    </ligand>
</feature>
<dbReference type="InterPro" id="IPR047596">
    <property type="entry name" value="OMPdecase_bac"/>
</dbReference>
<evidence type="ECO:0000313" key="10">
    <source>
        <dbReference type="EMBL" id="MDY0870824.1"/>
    </source>
</evidence>
<dbReference type="GO" id="GO:0004590">
    <property type="term" value="F:orotidine-5'-phosphate decarboxylase activity"/>
    <property type="evidence" value="ECO:0007669"/>
    <property type="project" value="UniProtKB-EC"/>
</dbReference>
<comment type="catalytic activity">
    <reaction evidence="6 7 8">
        <text>orotidine 5'-phosphate + H(+) = UMP + CO2</text>
        <dbReference type="Rhea" id="RHEA:11596"/>
        <dbReference type="ChEBI" id="CHEBI:15378"/>
        <dbReference type="ChEBI" id="CHEBI:16526"/>
        <dbReference type="ChEBI" id="CHEBI:57538"/>
        <dbReference type="ChEBI" id="CHEBI:57865"/>
        <dbReference type="EC" id="4.1.1.23"/>
    </reaction>
</comment>
<evidence type="ECO:0000256" key="3">
    <source>
        <dbReference type="ARBA" id="ARBA00022793"/>
    </source>
</evidence>
<organism evidence="10 11">
    <name type="scientific">Dongia rigui</name>
    <dbReference type="NCBI Taxonomy" id="940149"/>
    <lineage>
        <taxon>Bacteria</taxon>
        <taxon>Pseudomonadati</taxon>
        <taxon>Pseudomonadota</taxon>
        <taxon>Alphaproteobacteria</taxon>
        <taxon>Rhodospirillales</taxon>
        <taxon>Dongiaceae</taxon>
        <taxon>Dongia</taxon>
    </lineage>
</organism>
<dbReference type="CDD" id="cd04725">
    <property type="entry name" value="OMP_decarboxylase_like"/>
    <property type="match status" value="1"/>
</dbReference>
<dbReference type="Proteomes" id="UP001271769">
    <property type="component" value="Unassembled WGS sequence"/>
</dbReference>
<comment type="pathway">
    <text evidence="2 7 8">Pyrimidine metabolism; UMP biosynthesis via de novo pathway; UMP from orotate: step 2/2.</text>
</comment>
<dbReference type="Gene3D" id="3.20.20.70">
    <property type="entry name" value="Aldolase class I"/>
    <property type="match status" value="1"/>
</dbReference>
<dbReference type="EMBL" id="JAXCLX010000001">
    <property type="protein sequence ID" value="MDY0870824.1"/>
    <property type="molecule type" value="Genomic_DNA"/>
</dbReference>
<dbReference type="NCBIfam" id="NF001273">
    <property type="entry name" value="PRK00230.1"/>
    <property type="match status" value="1"/>
</dbReference>
<feature type="binding site" evidence="7">
    <location>
        <position position="186"/>
    </location>
    <ligand>
        <name>substrate</name>
    </ligand>
</feature>
<comment type="function">
    <text evidence="1 7">Catalyzes the decarboxylation of orotidine 5'-monophosphate (OMP) to uridine 5'-monophosphate (UMP).</text>
</comment>
<comment type="subunit">
    <text evidence="7">Homodimer.</text>
</comment>
<evidence type="ECO:0000313" key="11">
    <source>
        <dbReference type="Proteomes" id="UP001271769"/>
    </source>
</evidence>
<evidence type="ECO:0000256" key="8">
    <source>
        <dbReference type="RuleBase" id="RU000512"/>
    </source>
</evidence>
<dbReference type="NCBIfam" id="TIGR01740">
    <property type="entry name" value="pyrF"/>
    <property type="match status" value="1"/>
</dbReference>
<comment type="caution">
    <text evidence="10">The sequence shown here is derived from an EMBL/GenBank/DDBJ whole genome shotgun (WGS) entry which is preliminary data.</text>
</comment>
<dbReference type="InterPro" id="IPR018089">
    <property type="entry name" value="OMPdecase_AS"/>
</dbReference>
<dbReference type="SMART" id="SM00934">
    <property type="entry name" value="OMPdecase"/>
    <property type="match status" value="1"/>
</dbReference>
<evidence type="ECO:0000256" key="7">
    <source>
        <dbReference type="HAMAP-Rule" id="MF_01200"/>
    </source>
</evidence>
<evidence type="ECO:0000256" key="5">
    <source>
        <dbReference type="ARBA" id="ARBA00023239"/>
    </source>
</evidence>
<gene>
    <name evidence="7 10" type="primary">pyrF</name>
    <name evidence="10" type="ORF">SMD31_02780</name>
</gene>
<protein>
    <recommendedName>
        <fullName evidence="7">Orotidine 5'-phosphate decarboxylase</fullName>
        <ecNumber evidence="7">4.1.1.23</ecNumber>
    </recommendedName>
    <alternativeName>
        <fullName evidence="7">OMP decarboxylase</fullName>
        <shortName evidence="7">OMPDCase</shortName>
        <shortName evidence="7">OMPdecase</shortName>
    </alternativeName>
</protein>
<dbReference type="Pfam" id="PF00215">
    <property type="entry name" value="OMPdecase"/>
    <property type="match status" value="1"/>
</dbReference>
<feature type="domain" description="Orotidine 5'-phosphate decarboxylase" evidence="9">
    <location>
        <begin position="6"/>
        <end position="231"/>
    </location>
</feature>
<name>A0ABU5DU25_9PROT</name>